<dbReference type="PANTHER" id="PTHR44329">
    <property type="entry name" value="SERINE/THREONINE-PROTEIN KINASE TNNI3K-RELATED"/>
    <property type="match status" value="1"/>
</dbReference>
<sequence>MLRGLTDPFLSDDDGALTRSITQLDRFPLCSGSNSNIYRANLMRSDGQKILVAMKAIRMHDDAQAETDSIMRRLKREVGVWSKLKHPNILPFLGVYDIGAPLPIFLSPFYKFGHVGNYLKNHPSADRHQLMHGVAFGLEYLHKNDVVHGGLEARNILIDKHHVPCICDFGFSRINCLLFWIWMGESTKLTPPALATKSSDVYSFGCLALEILNPAPPPAKIGSPFVTPEGLDALRPNRPDYPTGTVSRELWFVLDQCWFVDPHQRPTMTEILASLAFSVEPRRESLTVPELMLKTSSEAGSDGEEIGFGDSCLRSLPGEERRPRYLVEHRMFATGGYCDIFRGNLNLWDGQGVQVAVKIIRPNSNDDPPQVQALMNLQRLHREARLWTKLRHPNVLPFLGMYDVGRAIPILVSPFCKFGHVHGVAAGVKYLHDLDIVHGDLKAENVLIDKRGVASIVDFGIFSIVNVRDFPAPDRTYMAPELLAASPKLVHGTVTKQKPNPPTKMSDMYSFALILTVEGLREPLSATSVQAPAKPVEIFLRPTRAQYGIDMVSPSMWTILEQCWNSNPELRPPIAEILDSPPFFGLGR</sequence>
<dbReference type="Gene3D" id="1.10.510.10">
    <property type="entry name" value="Transferase(Phosphotransferase) domain 1"/>
    <property type="match status" value="2"/>
</dbReference>
<proteinExistence type="predicted"/>
<evidence type="ECO:0000259" key="1">
    <source>
        <dbReference type="PROSITE" id="PS50011"/>
    </source>
</evidence>
<comment type="caution">
    <text evidence="2">The sequence shown here is derived from an EMBL/GenBank/DDBJ whole genome shotgun (WGS) entry which is preliminary data.</text>
</comment>
<dbReference type="PROSITE" id="PS50011">
    <property type="entry name" value="PROTEIN_KINASE_DOM"/>
    <property type="match status" value="2"/>
</dbReference>
<dbReference type="EMBL" id="JACAZI010000013">
    <property type="protein sequence ID" value="KAF7345560.1"/>
    <property type="molecule type" value="Genomic_DNA"/>
</dbReference>
<keyword evidence="2" id="KW-0378">Hydrolase</keyword>
<dbReference type="SMART" id="SM00220">
    <property type="entry name" value="S_TKc"/>
    <property type="match status" value="2"/>
</dbReference>
<evidence type="ECO:0000313" key="2">
    <source>
        <dbReference type="EMBL" id="KAF7345560.1"/>
    </source>
</evidence>
<dbReference type="Pfam" id="PF00069">
    <property type="entry name" value="Pkinase"/>
    <property type="match status" value="1"/>
</dbReference>
<feature type="domain" description="Protein kinase" evidence="1">
    <location>
        <begin position="23"/>
        <end position="277"/>
    </location>
</feature>
<dbReference type="InterPro" id="IPR000719">
    <property type="entry name" value="Prot_kinase_dom"/>
</dbReference>
<dbReference type="InterPro" id="IPR008271">
    <property type="entry name" value="Ser/Thr_kinase_AS"/>
</dbReference>
<dbReference type="InterPro" id="IPR001245">
    <property type="entry name" value="Ser-Thr/Tyr_kinase_cat_dom"/>
</dbReference>
<dbReference type="Pfam" id="PF07714">
    <property type="entry name" value="PK_Tyr_Ser-Thr"/>
    <property type="match status" value="1"/>
</dbReference>
<accession>A0A8H6XSK9</accession>
<protein>
    <submittedName>
        <fullName evidence="2">Glycoside hydrolase family 76 protein</fullName>
    </submittedName>
</protein>
<feature type="domain" description="Protein kinase" evidence="1">
    <location>
        <begin position="326"/>
        <end position="584"/>
    </location>
</feature>
<dbReference type="Gene3D" id="3.30.200.20">
    <property type="entry name" value="Phosphorylase Kinase, domain 1"/>
    <property type="match status" value="1"/>
</dbReference>
<dbReference type="AlphaFoldDB" id="A0A8H6XSK9"/>
<gene>
    <name evidence="2" type="ORF">MVEN_01574700</name>
</gene>
<keyword evidence="3" id="KW-1185">Reference proteome</keyword>
<dbReference type="GO" id="GO:0016787">
    <property type="term" value="F:hydrolase activity"/>
    <property type="evidence" value="ECO:0007669"/>
    <property type="project" value="UniProtKB-KW"/>
</dbReference>
<dbReference type="SUPFAM" id="SSF56112">
    <property type="entry name" value="Protein kinase-like (PK-like)"/>
    <property type="match status" value="2"/>
</dbReference>
<evidence type="ECO:0000313" key="3">
    <source>
        <dbReference type="Proteomes" id="UP000620124"/>
    </source>
</evidence>
<dbReference type="OrthoDB" id="5966500at2759"/>
<reference evidence="2" key="1">
    <citation type="submission" date="2020-05" db="EMBL/GenBank/DDBJ databases">
        <title>Mycena genomes resolve the evolution of fungal bioluminescence.</title>
        <authorList>
            <person name="Tsai I.J."/>
        </authorList>
    </citation>
    <scope>NUCLEOTIDE SEQUENCE</scope>
    <source>
        <strain evidence="2">CCC161011</strain>
    </source>
</reference>
<dbReference type="Proteomes" id="UP000620124">
    <property type="component" value="Unassembled WGS sequence"/>
</dbReference>
<dbReference type="InterPro" id="IPR051681">
    <property type="entry name" value="Ser/Thr_Kinases-Pseudokinases"/>
</dbReference>
<organism evidence="2 3">
    <name type="scientific">Mycena venus</name>
    <dbReference type="NCBI Taxonomy" id="2733690"/>
    <lineage>
        <taxon>Eukaryota</taxon>
        <taxon>Fungi</taxon>
        <taxon>Dikarya</taxon>
        <taxon>Basidiomycota</taxon>
        <taxon>Agaricomycotina</taxon>
        <taxon>Agaricomycetes</taxon>
        <taxon>Agaricomycetidae</taxon>
        <taxon>Agaricales</taxon>
        <taxon>Marasmiineae</taxon>
        <taxon>Mycenaceae</taxon>
        <taxon>Mycena</taxon>
    </lineage>
</organism>
<name>A0A8H6XSK9_9AGAR</name>
<dbReference type="PROSITE" id="PS00108">
    <property type="entry name" value="PROTEIN_KINASE_ST"/>
    <property type="match status" value="1"/>
</dbReference>
<dbReference type="InterPro" id="IPR011009">
    <property type="entry name" value="Kinase-like_dom_sf"/>
</dbReference>
<dbReference type="GO" id="GO:0004674">
    <property type="term" value="F:protein serine/threonine kinase activity"/>
    <property type="evidence" value="ECO:0007669"/>
    <property type="project" value="TreeGrafter"/>
</dbReference>
<dbReference type="GO" id="GO:0005524">
    <property type="term" value="F:ATP binding"/>
    <property type="evidence" value="ECO:0007669"/>
    <property type="project" value="InterPro"/>
</dbReference>